<accession>A0ABQ7DXG6</accession>
<dbReference type="InterPro" id="IPR000095">
    <property type="entry name" value="CRIB_dom"/>
</dbReference>
<proteinExistence type="predicted"/>
<feature type="compositionally biased region" description="Polar residues" evidence="1">
    <location>
        <begin position="175"/>
        <end position="189"/>
    </location>
</feature>
<reference evidence="3 4" key="1">
    <citation type="journal article" date="2020" name="BMC Genomics">
        <title>Intraspecific diversification of the crop wild relative Brassica cretica Lam. using demographic model selection.</title>
        <authorList>
            <person name="Kioukis A."/>
            <person name="Michalopoulou V.A."/>
            <person name="Briers L."/>
            <person name="Pirintsos S."/>
            <person name="Studholme D.J."/>
            <person name="Pavlidis P."/>
            <person name="Sarris P.F."/>
        </authorList>
    </citation>
    <scope>NUCLEOTIDE SEQUENCE [LARGE SCALE GENOMIC DNA]</scope>
    <source>
        <strain evidence="4">cv. PFS-1207/04</strain>
    </source>
</reference>
<feature type="region of interest" description="Disordered" evidence="1">
    <location>
        <begin position="1"/>
        <end position="62"/>
    </location>
</feature>
<dbReference type="Proteomes" id="UP000266723">
    <property type="component" value="Unassembled WGS sequence"/>
</dbReference>
<feature type="domain" description="CRIB" evidence="2">
    <location>
        <begin position="131"/>
        <end position="144"/>
    </location>
</feature>
<keyword evidence="4" id="KW-1185">Reference proteome</keyword>
<dbReference type="EMBL" id="QGKV02000649">
    <property type="protein sequence ID" value="KAF3582216.1"/>
    <property type="molecule type" value="Genomic_DNA"/>
</dbReference>
<gene>
    <name evidence="3" type="ORF">DY000_02034254</name>
</gene>
<name>A0ABQ7DXG6_BRACR</name>
<dbReference type="PROSITE" id="PS50108">
    <property type="entry name" value="CRIB"/>
    <property type="match status" value="1"/>
</dbReference>
<evidence type="ECO:0000313" key="3">
    <source>
        <dbReference type="EMBL" id="KAF3582216.1"/>
    </source>
</evidence>
<comment type="caution">
    <text evidence="3">The sequence shown here is derived from an EMBL/GenBank/DDBJ whole genome shotgun (WGS) entry which is preliminary data.</text>
</comment>
<organism evidence="3 4">
    <name type="scientific">Brassica cretica</name>
    <name type="common">Mustard</name>
    <dbReference type="NCBI Taxonomy" id="69181"/>
    <lineage>
        <taxon>Eukaryota</taxon>
        <taxon>Viridiplantae</taxon>
        <taxon>Streptophyta</taxon>
        <taxon>Embryophyta</taxon>
        <taxon>Tracheophyta</taxon>
        <taxon>Spermatophyta</taxon>
        <taxon>Magnoliopsida</taxon>
        <taxon>eudicotyledons</taxon>
        <taxon>Gunneridae</taxon>
        <taxon>Pentapetalae</taxon>
        <taxon>rosids</taxon>
        <taxon>malvids</taxon>
        <taxon>Brassicales</taxon>
        <taxon>Brassicaceae</taxon>
        <taxon>Brassiceae</taxon>
        <taxon>Brassica</taxon>
    </lineage>
</organism>
<protein>
    <recommendedName>
        <fullName evidence="2">CRIB domain-containing protein</fullName>
    </recommendedName>
</protein>
<evidence type="ECO:0000256" key="1">
    <source>
        <dbReference type="SAM" id="MobiDB-lite"/>
    </source>
</evidence>
<sequence length="310" mass="34041">MTQKLRKQVGPNWSQASHTPPHPKEQLQLAIDSGNSKDQRSALERIAGPCPPCLPAQISHTPPPRLVEQMQLSNNSGNSKERRSALDCLSEPRLPVQARLGGTSSLESARLQEVEVQYLGDEDQEILARRLSQPTNVTHVTHVNTELAEEDPIISRSETMSEDLAPRRIHPSLTIGVQVSSPPNASPSNGKRKAPGAESTSKATGKHKIIKQARRVPRSPLGVNLRKVNAVRAHNPPRKKLCLEKDKGGPSNVDFALTAEALEVRKAVLEAYISNAESLVVLSDSQVLIRILQTKSPRKEFNNILVDIHH</sequence>
<evidence type="ECO:0000313" key="4">
    <source>
        <dbReference type="Proteomes" id="UP000266723"/>
    </source>
</evidence>
<feature type="region of interest" description="Disordered" evidence="1">
    <location>
        <begin position="173"/>
        <end position="212"/>
    </location>
</feature>
<evidence type="ECO:0000259" key="2">
    <source>
        <dbReference type="PROSITE" id="PS50108"/>
    </source>
</evidence>